<evidence type="ECO:0000313" key="3">
    <source>
        <dbReference type="EMBL" id="BCB80891.1"/>
    </source>
</evidence>
<organism evidence="3 4">
    <name type="scientific">Phytohabitans flavus</name>
    <dbReference type="NCBI Taxonomy" id="1076124"/>
    <lineage>
        <taxon>Bacteria</taxon>
        <taxon>Bacillati</taxon>
        <taxon>Actinomycetota</taxon>
        <taxon>Actinomycetes</taxon>
        <taxon>Micromonosporales</taxon>
        <taxon>Micromonosporaceae</taxon>
    </lineage>
</organism>
<keyword evidence="4" id="KW-1185">Reference proteome</keyword>
<dbReference type="Pfam" id="PF04149">
    <property type="entry name" value="DUF397"/>
    <property type="match status" value="1"/>
</dbReference>
<feature type="region of interest" description="Disordered" evidence="1">
    <location>
        <begin position="1"/>
        <end position="22"/>
    </location>
</feature>
<dbReference type="KEGG" id="pfla:Pflav_073010"/>
<dbReference type="EMBL" id="AP022870">
    <property type="protein sequence ID" value="BCB80891.1"/>
    <property type="molecule type" value="Genomic_DNA"/>
</dbReference>
<dbReference type="Proteomes" id="UP000502508">
    <property type="component" value="Chromosome"/>
</dbReference>
<dbReference type="RefSeq" id="WP_173040919.1">
    <property type="nucleotide sequence ID" value="NZ_AP022870.1"/>
</dbReference>
<dbReference type="AlphaFoldDB" id="A0A6F8Y4K5"/>
<dbReference type="InterPro" id="IPR007278">
    <property type="entry name" value="DUF397"/>
</dbReference>
<gene>
    <name evidence="3" type="ORF">Pflav_073010</name>
</gene>
<accession>A0A6F8Y4K5</accession>
<evidence type="ECO:0000259" key="2">
    <source>
        <dbReference type="Pfam" id="PF04149"/>
    </source>
</evidence>
<evidence type="ECO:0000256" key="1">
    <source>
        <dbReference type="SAM" id="MobiDB-lite"/>
    </source>
</evidence>
<proteinExistence type="predicted"/>
<evidence type="ECO:0000313" key="4">
    <source>
        <dbReference type="Proteomes" id="UP000502508"/>
    </source>
</evidence>
<reference evidence="3 4" key="1">
    <citation type="submission" date="2020-03" db="EMBL/GenBank/DDBJ databases">
        <title>Whole genome shotgun sequence of Phytohabitans flavus NBRC 107702.</title>
        <authorList>
            <person name="Komaki H."/>
            <person name="Tamura T."/>
        </authorList>
    </citation>
    <scope>NUCLEOTIDE SEQUENCE [LARGE SCALE GENOMIC DNA]</scope>
    <source>
        <strain evidence="3 4">NBRC 107702</strain>
    </source>
</reference>
<protein>
    <submittedName>
        <fullName evidence="3">DUF397 domain-containing protein</fullName>
    </submittedName>
</protein>
<sequence length="67" mass="6905">MTSDLSHAIWRKSTRSQDNGGCVEVANLPDGVAVRDSKDPAGPALIFTSGQWAGFIAATASGSLSKV</sequence>
<name>A0A6F8Y4K5_9ACTN</name>
<feature type="domain" description="DUF397" evidence="2">
    <location>
        <begin position="10"/>
        <end position="58"/>
    </location>
</feature>
<reference evidence="3 4" key="2">
    <citation type="submission" date="2020-03" db="EMBL/GenBank/DDBJ databases">
        <authorList>
            <person name="Ichikawa N."/>
            <person name="Kimura A."/>
            <person name="Kitahashi Y."/>
            <person name="Uohara A."/>
        </authorList>
    </citation>
    <scope>NUCLEOTIDE SEQUENCE [LARGE SCALE GENOMIC DNA]</scope>
    <source>
        <strain evidence="3 4">NBRC 107702</strain>
    </source>
</reference>